<gene>
    <name evidence="1" type="ORF">BDN72DRAFT_958575</name>
</gene>
<dbReference type="EMBL" id="ML208308">
    <property type="protein sequence ID" value="TFK70730.1"/>
    <property type="molecule type" value="Genomic_DNA"/>
</dbReference>
<evidence type="ECO:0000313" key="1">
    <source>
        <dbReference type="EMBL" id="TFK70730.1"/>
    </source>
</evidence>
<reference evidence="1 2" key="1">
    <citation type="journal article" date="2019" name="Nat. Ecol. Evol.">
        <title>Megaphylogeny resolves global patterns of mushroom evolution.</title>
        <authorList>
            <person name="Varga T."/>
            <person name="Krizsan K."/>
            <person name="Foldi C."/>
            <person name="Dima B."/>
            <person name="Sanchez-Garcia M."/>
            <person name="Sanchez-Ramirez S."/>
            <person name="Szollosi G.J."/>
            <person name="Szarkandi J.G."/>
            <person name="Papp V."/>
            <person name="Albert L."/>
            <person name="Andreopoulos W."/>
            <person name="Angelini C."/>
            <person name="Antonin V."/>
            <person name="Barry K.W."/>
            <person name="Bougher N.L."/>
            <person name="Buchanan P."/>
            <person name="Buyck B."/>
            <person name="Bense V."/>
            <person name="Catcheside P."/>
            <person name="Chovatia M."/>
            <person name="Cooper J."/>
            <person name="Damon W."/>
            <person name="Desjardin D."/>
            <person name="Finy P."/>
            <person name="Geml J."/>
            <person name="Haridas S."/>
            <person name="Hughes K."/>
            <person name="Justo A."/>
            <person name="Karasinski D."/>
            <person name="Kautmanova I."/>
            <person name="Kiss B."/>
            <person name="Kocsube S."/>
            <person name="Kotiranta H."/>
            <person name="LaButti K.M."/>
            <person name="Lechner B.E."/>
            <person name="Liimatainen K."/>
            <person name="Lipzen A."/>
            <person name="Lukacs Z."/>
            <person name="Mihaltcheva S."/>
            <person name="Morgado L.N."/>
            <person name="Niskanen T."/>
            <person name="Noordeloos M.E."/>
            <person name="Ohm R.A."/>
            <person name="Ortiz-Santana B."/>
            <person name="Ovrebo C."/>
            <person name="Racz N."/>
            <person name="Riley R."/>
            <person name="Savchenko A."/>
            <person name="Shiryaev A."/>
            <person name="Soop K."/>
            <person name="Spirin V."/>
            <person name="Szebenyi C."/>
            <person name="Tomsovsky M."/>
            <person name="Tulloss R.E."/>
            <person name="Uehling J."/>
            <person name="Grigoriev I.V."/>
            <person name="Vagvolgyi C."/>
            <person name="Papp T."/>
            <person name="Martin F.M."/>
            <person name="Miettinen O."/>
            <person name="Hibbett D.S."/>
            <person name="Nagy L.G."/>
        </authorList>
    </citation>
    <scope>NUCLEOTIDE SEQUENCE [LARGE SCALE GENOMIC DNA]</scope>
    <source>
        <strain evidence="1 2">NL-1719</strain>
    </source>
</reference>
<keyword evidence="2" id="KW-1185">Reference proteome</keyword>
<sequence length="233" mass="26208">MTMRKTVRFEPYTQEFSYDPSAPTPLCIPNRTVVLPPTSDSRSSRAGHREVERLSSPRPVPSLRAPWDVGRFTPSPSPPPTPTIPLIKASHRLSVDSGIRFNVVDGIPVQVWDNEPATQPKTTSMVFVDPRDMLPNLIIECDSDVGYVTVGDVLHTINRMAMPWDVNDFERFEIADTAKEFAFKCCGERRRRGFGHGGYIILDVYGAYHFTGIEPAHNVEGAWLLCFESRCEL</sequence>
<proteinExistence type="predicted"/>
<name>A0ACD3AYZ4_9AGAR</name>
<organism evidence="1 2">
    <name type="scientific">Pluteus cervinus</name>
    <dbReference type="NCBI Taxonomy" id="181527"/>
    <lineage>
        <taxon>Eukaryota</taxon>
        <taxon>Fungi</taxon>
        <taxon>Dikarya</taxon>
        <taxon>Basidiomycota</taxon>
        <taxon>Agaricomycotina</taxon>
        <taxon>Agaricomycetes</taxon>
        <taxon>Agaricomycetidae</taxon>
        <taxon>Agaricales</taxon>
        <taxon>Pluteineae</taxon>
        <taxon>Pluteaceae</taxon>
        <taxon>Pluteus</taxon>
    </lineage>
</organism>
<evidence type="ECO:0000313" key="2">
    <source>
        <dbReference type="Proteomes" id="UP000308600"/>
    </source>
</evidence>
<protein>
    <submittedName>
        <fullName evidence="1">Uncharacterized protein</fullName>
    </submittedName>
</protein>
<dbReference type="Proteomes" id="UP000308600">
    <property type="component" value="Unassembled WGS sequence"/>
</dbReference>
<accession>A0ACD3AYZ4</accession>